<reference evidence="3" key="2">
    <citation type="submission" date="2016-02" db="EMBL/GenBank/DDBJ databases">
        <title>Genome sequencing of Aspergillus luchuensis NBRC 4314.</title>
        <authorList>
            <person name="Yamada O."/>
        </authorList>
    </citation>
    <scope>NUCLEOTIDE SEQUENCE [LARGE SCALE GENOMIC DNA]</scope>
    <source>
        <strain evidence="3">RIB 2604</strain>
    </source>
</reference>
<reference evidence="2 3" key="1">
    <citation type="journal article" date="2016" name="DNA Res.">
        <title>Genome sequence of Aspergillus luchuensis NBRC 4314.</title>
        <authorList>
            <person name="Yamada O."/>
            <person name="Machida M."/>
            <person name="Hosoyama A."/>
            <person name="Goto M."/>
            <person name="Takahashi T."/>
            <person name="Futagami T."/>
            <person name="Yamagata Y."/>
            <person name="Takeuchi M."/>
            <person name="Kobayashi T."/>
            <person name="Koike H."/>
            <person name="Abe K."/>
            <person name="Asai K."/>
            <person name="Arita M."/>
            <person name="Fujita N."/>
            <person name="Fukuda K."/>
            <person name="Higa K."/>
            <person name="Horikawa H."/>
            <person name="Ishikawa T."/>
            <person name="Jinno K."/>
            <person name="Kato Y."/>
            <person name="Kirimura K."/>
            <person name="Mizutani O."/>
            <person name="Nakasone K."/>
            <person name="Sano M."/>
            <person name="Shiraishi Y."/>
            <person name="Tsukahara M."/>
            <person name="Gomi K."/>
        </authorList>
    </citation>
    <scope>NUCLEOTIDE SEQUENCE [LARGE SCALE GENOMIC DNA]</scope>
    <source>
        <strain evidence="2 3">RIB 2604</strain>
    </source>
</reference>
<dbReference type="AlphaFoldDB" id="A0A146EXZ9"/>
<evidence type="ECO:0000313" key="3">
    <source>
        <dbReference type="Proteomes" id="UP000075230"/>
    </source>
</evidence>
<name>A0A146EXZ9_ASPKA</name>
<dbReference type="Pfam" id="PF07727">
    <property type="entry name" value="RVT_2"/>
    <property type="match status" value="1"/>
</dbReference>
<dbReference type="InterPro" id="IPR013103">
    <property type="entry name" value="RVT_2"/>
</dbReference>
<organism evidence="2 3">
    <name type="scientific">Aspergillus kawachii</name>
    <name type="common">White koji mold</name>
    <name type="synonym">Aspergillus awamori var. kawachi</name>
    <dbReference type="NCBI Taxonomy" id="1069201"/>
    <lineage>
        <taxon>Eukaryota</taxon>
        <taxon>Fungi</taxon>
        <taxon>Dikarya</taxon>
        <taxon>Ascomycota</taxon>
        <taxon>Pezizomycotina</taxon>
        <taxon>Eurotiomycetes</taxon>
        <taxon>Eurotiomycetidae</taxon>
        <taxon>Eurotiales</taxon>
        <taxon>Aspergillaceae</taxon>
        <taxon>Aspergillus</taxon>
        <taxon>Aspergillus subgen. Circumdati</taxon>
    </lineage>
</organism>
<comment type="caution">
    <text evidence="2">The sequence shown here is derived from an EMBL/GenBank/DDBJ whole genome shotgun (WGS) entry which is preliminary data.</text>
</comment>
<proteinExistence type="predicted"/>
<dbReference type="EMBL" id="BCWF01000001">
    <property type="protein sequence ID" value="GAT18659.1"/>
    <property type="molecule type" value="Genomic_DNA"/>
</dbReference>
<dbReference type="PANTHER" id="PTHR11439">
    <property type="entry name" value="GAG-POL-RELATED RETROTRANSPOSON"/>
    <property type="match status" value="1"/>
</dbReference>
<dbReference type="InterPro" id="IPR043502">
    <property type="entry name" value="DNA/RNA_pol_sf"/>
</dbReference>
<protein>
    <submittedName>
        <fullName evidence="2">Polyprotein</fullName>
    </submittedName>
</protein>
<dbReference type="SUPFAM" id="SSF56672">
    <property type="entry name" value="DNA/RNA polymerases"/>
    <property type="match status" value="1"/>
</dbReference>
<gene>
    <name evidence="2" type="ORF">RIB2604_00101530</name>
</gene>
<dbReference type="Proteomes" id="UP000075230">
    <property type="component" value="Unassembled WGS sequence"/>
</dbReference>
<feature type="domain" description="Reverse transcriptase Ty1/copia-type" evidence="1">
    <location>
        <begin position="1"/>
        <end position="143"/>
    </location>
</feature>
<dbReference type="CDD" id="cd09272">
    <property type="entry name" value="RNase_HI_RT_Ty1"/>
    <property type="match status" value="1"/>
</dbReference>
<sequence length="386" mass="43336">MKQPTGFHEGPPERVCLLKIALYGLRQAVHLWHRTFDEKLQEIGFKPLLEDPCVYRNNETWLIIYVDDSAIAGSEQANLTSVKHHLNEAFGLKGLGEPKVLLGCNILRDYKARSISLAQPTYLDECLAAAGKQSCSGVATPMTPTYTKADRTTILTDEVDINKYQSLVGRLNWLTTKTRPDLRHATFRLQRRMHAPTTADAKALKHIYRYLRTTTPYGIILAADHTKGIEVYMDAAHADHEDGKSTEGFIIFYAGGPISWSSNKQSVVAPSSTVAEFCAYDAAAKDALYVKTLYVMRNTFVDLTKYGTCLHNALVYEQEAKDKASRDLAEVYCELLVVAVPNHGNRRYIAFLALPQDCETRLQPDDHLTVILTSRTLILRKDGVWL</sequence>
<accession>A0A146EXZ9</accession>
<evidence type="ECO:0000259" key="1">
    <source>
        <dbReference type="Pfam" id="PF07727"/>
    </source>
</evidence>
<dbReference type="PANTHER" id="PTHR11439:SF463">
    <property type="entry name" value="REVERSE TRANSCRIPTASE TY1_COPIA-TYPE DOMAIN-CONTAINING PROTEIN"/>
    <property type="match status" value="1"/>
</dbReference>
<evidence type="ECO:0000313" key="2">
    <source>
        <dbReference type="EMBL" id="GAT18659.1"/>
    </source>
</evidence>